<feature type="transmembrane region" description="Helical" evidence="1">
    <location>
        <begin position="129"/>
        <end position="151"/>
    </location>
</feature>
<keyword evidence="1" id="KW-0472">Membrane</keyword>
<dbReference type="OrthoDB" id="9787495at2"/>
<keyword evidence="1" id="KW-1133">Transmembrane helix</keyword>
<reference evidence="3" key="1">
    <citation type="submission" date="2011-03" db="EMBL/GenBank/DDBJ databases">
        <title>Draft genome sequence of Brevundimonas diminuta.</title>
        <authorList>
            <person name="Brown P.J.B."/>
            <person name="Buechlein A."/>
            <person name="Hemmerich C."/>
            <person name="Brun Y.V."/>
        </authorList>
    </citation>
    <scope>NUCLEOTIDE SEQUENCE [LARGE SCALE GENOMIC DNA]</scope>
    <source>
        <strain evidence="3">C19</strain>
    </source>
</reference>
<dbReference type="eggNOG" id="COG3748">
    <property type="taxonomic scope" value="Bacteria"/>
</dbReference>
<evidence type="ECO:0000313" key="2">
    <source>
        <dbReference type="EMBL" id="EGF90321.1"/>
    </source>
</evidence>
<keyword evidence="3" id="KW-1185">Reference proteome</keyword>
<evidence type="ECO:0000256" key="1">
    <source>
        <dbReference type="SAM" id="Phobius"/>
    </source>
</evidence>
<gene>
    <name evidence="2" type="ORF">ABI_33390</name>
</gene>
<feature type="transmembrane region" description="Helical" evidence="1">
    <location>
        <begin position="7"/>
        <end position="28"/>
    </location>
</feature>
<dbReference type="EMBL" id="GL883079">
    <property type="protein sequence ID" value="EGF90321.1"/>
    <property type="molecule type" value="Genomic_DNA"/>
</dbReference>
<dbReference type="HOGENOM" id="CLU_115347_1_0_5"/>
<dbReference type="PIRSF" id="PIRSF032086">
    <property type="entry name" value="UCP032086"/>
    <property type="match status" value="1"/>
</dbReference>
<evidence type="ECO:0000313" key="3">
    <source>
        <dbReference type="Proteomes" id="UP000006512"/>
    </source>
</evidence>
<feature type="transmembrane region" description="Helical" evidence="1">
    <location>
        <begin position="181"/>
        <end position="199"/>
    </location>
</feature>
<dbReference type="InterPro" id="IPR016988">
    <property type="entry name" value="UCP032086"/>
</dbReference>
<dbReference type="STRING" id="715226.ABI_33390"/>
<dbReference type="Proteomes" id="UP000006512">
    <property type="component" value="Unassembled WGS sequence"/>
</dbReference>
<feature type="transmembrane region" description="Helical" evidence="1">
    <location>
        <begin position="34"/>
        <end position="58"/>
    </location>
</feature>
<sequence length="201" mass="22020">MAGFLANFRNVIVVSLLLAVLFIVAFGYDSDRVSLAVAVLRWAHVVCGVLWIGLLYYFNFVQIRVMPNVPAELKPGITKYIAPEALFWFRWAALLTVIIGLALAAHRGYAVEALSLGFAGGLSASDTGFIFIGSGMWLGLIMMFNVWGFIWPAQKIALGIKDGTAEQKAAAAKKAMMFSRINTLLSLPMLVTMTMYQTLFG</sequence>
<feature type="transmembrane region" description="Helical" evidence="1">
    <location>
        <begin position="87"/>
        <end position="109"/>
    </location>
</feature>
<organism evidence="2 3">
    <name type="scientific">Asticcacaulis biprosthecium C19</name>
    <dbReference type="NCBI Taxonomy" id="715226"/>
    <lineage>
        <taxon>Bacteria</taxon>
        <taxon>Pseudomonadati</taxon>
        <taxon>Pseudomonadota</taxon>
        <taxon>Alphaproteobacteria</taxon>
        <taxon>Caulobacterales</taxon>
        <taxon>Caulobacteraceae</taxon>
        <taxon>Asticcacaulis</taxon>
    </lineage>
</organism>
<dbReference type="AlphaFoldDB" id="F4QQ34"/>
<dbReference type="RefSeq" id="WP_006274121.1">
    <property type="nucleotide sequence ID" value="NZ_GL883079.1"/>
</dbReference>
<keyword evidence="1" id="KW-0812">Transmembrane</keyword>
<accession>F4QQ34</accession>
<name>F4QQ34_9CAUL</name>
<protein>
    <submittedName>
        <fullName evidence="2">Membrane-like protein</fullName>
    </submittedName>
</protein>
<proteinExistence type="predicted"/>